<sequence>MIDLTLPETLLFWHWWILAGVFLVLELVAPGVFFLWIGLAAGVTGLILMVVPALPWELQALLFAGLALGATVAGRRLWRPGRVATDHPLLNRRAHRHVGQVVTLTQPLRDGRARVRVGDSEWSAVADDVSLMLPAGTSVRVAAVRDGNLVVIPLVAGGEAPQGTGPAAS</sequence>
<dbReference type="InterPro" id="IPR012340">
    <property type="entry name" value="NA-bd_OB-fold"/>
</dbReference>
<keyword evidence="4 5" id="KW-0472">Membrane</keyword>
<comment type="subcellular location">
    <subcellularLocation>
        <location evidence="1">Membrane</location>
        <topology evidence="1">Multi-pass membrane protein</topology>
    </subcellularLocation>
</comment>
<feature type="transmembrane region" description="Helical" evidence="5">
    <location>
        <begin position="34"/>
        <end position="54"/>
    </location>
</feature>
<dbReference type="Gene3D" id="2.40.50.140">
    <property type="entry name" value="Nucleic acid-binding proteins"/>
    <property type="match status" value="1"/>
</dbReference>
<comment type="caution">
    <text evidence="7">The sequence shown here is derived from an EMBL/GenBank/DDBJ whole genome shotgun (WGS) entry which is preliminary data.</text>
</comment>
<name>A0A7X1ZFJ7_9PROT</name>
<accession>A0A7X1ZFJ7</accession>
<reference evidence="7 8" key="1">
    <citation type="submission" date="2019-10" db="EMBL/GenBank/DDBJ databases">
        <title>Draft whole-genome sequence of the purple nonsulfur photosynthetic bacterium Roseospira navarrensis DSM 15114.</title>
        <authorList>
            <person name="Kyndt J.A."/>
            <person name="Meyer T.E."/>
        </authorList>
    </citation>
    <scope>NUCLEOTIDE SEQUENCE [LARGE SCALE GENOMIC DNA]</scope>
    <source>
        <strain evidence="7 8">DSM 15114</strain>
    </source>
</reference>
<evidence type="ECO:0000313" key="8">
    <source>
        <dbReference type="Proteomes" id="UP000434582"/>
    </source>
</evidence>
<feature type="transmembrane region" description="Helical" evidence="5">
    <location>
        <begin position="12"/>
        <end position="29"/>
    </location>
</feature>
<dbReference type="Proteomes" id="UP000434582">
    <property type="component" value="Unassembled WGS sequence"/>
</dbReference>
<gene>
    <name evidence="7" type="ORF">GHC57_12800</name>
</gene>
<keyword evidence="8" id="KW-1185">Reference proteome</keyword>
<evidence type="ECO:0000256" key="2">
    <source>
        <dbReference type="ARBA" id="ARBA00022692"/>
    </source>
</evidence>
<dbReference type="OrthoDB" id="9810336at2"/>
<proteinExistence type="predicted"/>
<organism evidence="7 8">
    <name type="scientific">Roseospira navarrensis</name>
    <dbReference type="NCBI Taxonomy" id="140058"/>
    <lineage>
        <taxon>Bacteria</taxon>
        <taxon>Pseudomonadati</taxon>
        <taxon>Pseudomonadota</taxon>
        <taxon>Alphaproteobacteria</taxon>
        <taxon>Rhodospirillales</taxon>
        <taxon>Rhodospirillaceae</taxon>
        <taxon>Roseospira</taxon>
    </lineage>
</organism>
<evidence type="ECO:0000256" key="4">
    <source>
        <dbReference type="ARBA" id="ARBA00023136"/>
    </source>
</evidence>
<dbReference type="PANTHER" id="PTHR33507:SF3">
    <property type="entry name" value="INNER MEMBRANE PROTEIN YBBJ"/>
    <property type="match status" value="1"/>
</dbReference>
<protein>
    <submittedName>
        <fullName evidence="7">NfeD family protein</fullName>
    </submittedName>
</protein>
<dbReference type="PANTHER" id="PTHR33507">
    <property type="entry name" value="INNER MEMBRANE PROTEIN YBBJ"/>
    <property type="match status" value="1"/>
</dbReference>
<evidence type="ECO:0000256" key="3">
    <source>
        <dbReference type="ARBA" id="ARBA00022989"/>
    </source>
</evidence>
<dbReference type="GO" id="GO:0005886">
    <property type="term" value="C:plasma membrane"/>
    <property type="evidence" value="ECO:0007669"/>
    <property type="project" value="TreeGrafter"/>
</dbReference>
<dbReference type="AlphaFoldDB" id="A0A7X1ZFJ7"/>
<dbReference type="Pfam" id="PF01957">
    <property type="entry name" value="NfeD"/>
    <property type="match status" value="1"/>
</dbReference>
<keyword evidence="3 5" id="KW-1133">Transmembrane helix</keyword>
<evidence type="ECO:0000313" key="7">
    <source>
        <dbReference type="EMBL" id="MQX37398.1"/>
    </source>
</evidence>
<dbReference type="InterPro" id="IPR002810">
    <property type="entry name" value="NfeD-like_C"/>
</dbReference>
<dbReference type="EMBL" id="WIVE01000041">
    <property type="protein sequence ID" value="MQX37398.1"/>
    <property type="molecule type" value="Genomic_DNA"/>
</dbReference>
<keyword evidence="2 5" id="KW-0812">Transmembrane</keyword>
<evidence type="ECO:0000256" key="5">
    <source>
        <dbReference type="SAM" id="Phobius"/>
    </source>
</evidence>
<dbReference type="RefSeq" id="WP_153344836.1">
    <property type="nucleotide sequence ID" value="NZ_WIVE01000041.1"/>
</dbReference>
<evidence type="ECO:0000259" key="6">
    <source>
        <dbReference type="Pfam" id="PF01957"/>
    </source>
</evidence>
<dbReference type="InterPro" id="IPR052165">
    <property type="entry name" value="Membrane_assoc_protease"/>
</dbReference>
<feature type="domain" description="NfeD-like C-terminal" evidence="6">
    <location>
        <begin position="95"/>
        <end position="151"/>
    </location>
</feature>
<evidence type="ECO:0000256" key="1">
    <source>
        <dbReference type="ARBA" id="ARBA00004141"/>
    </source>
</evidence>